<keyword evidence="10" id="KW-1185">Reference proteome</keyword>
<dbReference type="Pfam" id="PF02028">
    <property type="entry name" value="BCCT"/>
    <property type="match status" value="1"/>
</dbReference>
<keyword evidence="4" id="KW-1003">Cell membrane</keyword>
<comment type="subcellular location">
    <subcellularLocation>
        <location evidence="1">Cell membrane</location>
        <topology evidence="1">Multi-pass membrane protein</topology>
    </subcellularLocation>
</comment>
<dbReference type="GO" id="GO:0022857">
    <property type="term" value="F:transmembrane transporter activity"/>
    <property type="evidence" value="ECO:0007669"/>
    <property type="project" value="InterPro"/>
</dbReference>
<comment type="similarity">
    <text evidence="2">Belongs to the BCCT transporter (TC 2.A.15) family.</text>
</comment>
<name>A0A2S3V177_9HYPH</name>
<dbReference type="Proteomes" id="UP000236959">
    <property type="component" value="Unassembled WGS sequence"/>
</dbReference>
<feature type="transmembrane region" description="Helical" evidence="8">
    <location>
        <begin position="343"/>
        <end position="368"/>
    </location>
</feature>
<sequence>MQASRSLLTASISLCALIGLWGVIDPAGLLAIASTIVDQYFVSRGWFVMLSVTLMLLFCLGLTFTKFGDIRLGADTDRPEYPTPTWIAMLFAAGMGVGLLFWAVAEPLTHYHFAREVFPAPIAAEQALLAANFNWGIHAWAIYGTTALAIAYFSYRRGTPMLVSAPVKNLFPGERWAIIVGWFSDFMAIAAIAIGVAGSVAMGVFQVADGISVLFGSQTAGPVLIGAVFLVMIAAYIPPLLVDLGSGMARLSNIAMILAIALVGYTIVLGPSEYLMNSIIGGIGTYISVVIPRGLQTFTFYGNEANMWFRDWTLTYMVWWIAWGPFVGVFVARISKGRTIREFVLGVLIGPTLFSTIWFGAFGGVGLYETLNGNGELLAMTQTSVERMTFALFDRLPFATLTTLVTVLAAFLFIVTSVVSAAFVLGTFSTGGDPNPSVRVRVIWGGLLGVLGAAMILSGSLQAVKKLIALGALPFVFITVLLFACLVRALLQDAKRKPTHADR</sequence>
<accession>A0A2S3V177</accession>
<evidence type="ECO:0000313" key="9">
    <source>
        <dbReference type="EMBL" id="POF33716.1"/>
    </source>
</evidence>
<feature type="transmembrane region" description="Helical" evidence="8">
    <location>
        <begin position="86"/>
        <end position="105"/>
    </location>
</feature>
<dbReference type="AlphaFoldDB" id="A0A2S3V177"/>
<feature type="transmembrane region" description="Helical" evidence="8">
    <location>
        <begin position="313"/>
        <end position="331"/>
    </location>
</feature>
<dbReference type="PANTHER" id="PTHR30047">
    <property type="entry name" value="HIGH-AFFINITY CHOLINE TRANSPORT PROTEIN-RELATED"/>
    <property type="match status" value="1"/>
</dbReference>
<keyword evidence="6 8" id="KW-1133">Transmembrane helix</keyword>
<dbReference type="GO" id="GO:0005886">
    <property type="term" value="C:plasma membrane"/>
    <property type="evidence" value="ECO:0007669"/>
    <property type="project" value="UniProtKB-SubCell"/>
</dbReference>
<dbReference type="OrthoDB" id="9775735at2"/>
<feature type="transmembrane region" description="Helical" evidence="8">
    <location>
        <begin position="440"/>
        <end position="461"/>
    </location>
</feature>
<feature type="transmembrane region" description="Helical" evidence="8">
    <location>
        <begin position="46"/>
        <end position="65"/>
    </location>
</feature>
<proteinExistence type="inferred from homology"/>
<evidence type="ECO:0000256" key="8">
    <source>
        <dbReference type="SAM" id="Phobius"/>
    </source>
</evidence>
<reference evidence="9 10" key="1">
    <citation type="submission" date="2018-01" db="EMBL/GenBank/DDBJ databases">
        <title>Genomic Encyclopedia of Archaeal and Bacterial Type Strains, Phase II (KMG-II): from individual species to whole genera.</title>
        <authorList>
            <person name="Goeker M."/>
        </authorList>
    </citation>
    <scope>NUCLEOTIDE SEQUENCE [LARGE SCALE GENOMIC DNA]</scope>
    <source>
        <strain evidence="9 10">DSM 17023</strain>
    </source>
</reference>
<feature type="transmembrane region" description="Helical" evidence="8">
    <location>
        <begin position="220"/>
        <end position="242"/>
    </location>
</feature>
<dbReference type="InterPro" id="IPR000060">
    <property type="entry name" value="BCCT_transptr"/>
</dbReference>
<dbReference type="EMBL" id="PPCN01000001">
    <property type="protein sequence ID" value="POF33716.1"/>
    <property type="molecule type" value="Genomic_DNA"/>
</dbReference>
<keyword evidence="3" id="KW-0813">Transport</keyword>
<evidence type="ECO:0000313" key="10">
    <source>
        <dbReference type="Proteomes" id="UP000236959"/>
    </source>
</evidence>
<organism evidence="9 10">
    <name type="scientific">Roseibium marinum</name>
    <dbReference type="NCBI Taxonomy" id="281252"/>
    <lineage>
        <taxon>Bacteria</taxon>
        <taxon>Pseudomonadati</taxon>
        <taxon>Pseudomonadota</taxon>
        <taxon>Alphaproteobacteria</taxon>
        <taxon>Hyphomicrobiales</taxon>
        <taxon>Stappiaceae</taxon>
        <taxon>Roseibium</taxon>
    </lineage>
</organism>
<evidence type="ECO:0000256" key="3">
    <source>
        <dbReference type="ARBA" id="ARBA00022448"/>
    </source>
</evidence>
<dbReference type="RefSeq" id="WP_103220391.1">
    <property type="nucleotide sequence ID" value="NZ_PPCN01000001.1"/>
</dbReference>
<evidence type="ECO:0000256" key="7">
    <source>
        <dbReference type="ARBA" id="ARBA00023136"/>
    </source>
</evidence>
<keyword evidence="5 8" id="KW-0812">Transmembrane</keyword>
<protein>
    <submittedName>
        <fullName evidence="9">Glycine betaine transporter</fullName>
    </submittedName>
</protein>
<feature type="transmembrane region" description="Helical" evidence="8">
    <location>
        <begin position="398"/>
        <end position="428"/>
    </location>
</feature>
<feature type="transmembrane region" description="Helical" evidence="8">
    <location>
        <begin position="254"/>
        <end position="272"/>
    </location>
</feature>
<evidence type="ECO:0000256" key="1">
    <source>
        <dbReference type="ARBA" id="ARBA00004651"/>
    </source>
</evidence>
<dbReference type="PANTHER" id="PTHR30047:SF7">
    <property type="entry name" value="HIGH-AFFINITY CHOLINE TRANSPORT PROTEIN"/>
    <property type="match status" value="1"/>
</dbReference>
<gene>
    <name evidence="9" type="ORF">CLV41_101165</name>
</gene>
<evidence type="ECO:0000256" key="4">
    <source>
        <dbReference type="ARBA" id="ARBA00022475"/>
    </source>
</evidence>
<feature type="transmembrane region" description="Helical" evidence="8">
    <location>
        <begin position="176"/>
        <end position="200"/>
    </location>
</feature>
<feature type="transmembrane region" description="Helical" evidence="8">
    <location>
        <begin position="467"/>
        <end position="491"/>
    </location>
</feature>
<keyword evidence="7 8" id="KW-0472">Membrane</keyword>
<evidence type="ECO:0000256" key="6">
    <source>
        <dbReference type="ARBA" id="ARBA00022989"/>
    </source>
</evidence>
<comment type="caution">
    <text evidence="9">The sequence shown here is derived from an EMBL/GenBank/DDBJ whole genome shotgun (WGS) entry which is preliminary data.</text>
</comment>
<feature type="transmembrane region" description="Helical" evidence="8">
    <location>
        <begin position="137"/>
        <end position="155"/>
    </location>
</feature>
<evidence type="ECO:0000256" key="2">
    <source>
        <dbReference type="ARBA" id="ARBA00005658"/>
    </source>
</evidence>
<evidence type="ECO:0000256" key="5">
    <source>
        <dbReference type="ARBA" id="ARBA00022692"/>
    </source>
</evidence>